<name>A0A7S9L3T1_9PSED</name>
<dbReference type="Proteomes" id="UP000594430">
    <property type="component" value="Chromosome"/>
</dbReference>
<protein>
    <recommendedName>
        <fullName evidence="2">Tle cognate immunity protein 4 C-terminal domain-containing protein</fullName>
    </recommendedName>
</protein>
<evidence type="ECO:0000259" key="2">
    <source>
        <dbReference type="Pfam" id="PF18426"/>
    </source>
</evidence>
<evidence type="ECO:0000313" key="4">
    <source>
        <dbReference type="Proteomes" id="UP000594430"/>
    </source>
</evidence>
<gene>
    <name evidence="3" type="ORF">IZU98_11380</name>
</gene>
<sequence length="320" mass="36399">MDSSTNPKKTVRVGRFTMDLPGDAVFDGALLELNGVPVAITPRFIKPRVEREAQKNWRIIEDRNRGKAEHKATRKDLAQGAVIFNYDHTRITGEGLDGEPINKVVHSTLAYQWFNNLKFVLGNDSTLNRENQIREILDSILLSGTDVKQALCYMEGCLTYRTGNEGVYVDINFAERPNLRAKFTSKQYGGAANQYLSERNKNGFSPADATAWIMKSEFQHRTYRNTKRTVNNLVGEEIIEASTEKSAEGYLTEVNAVWYYPGEPNRADKPEIRLDLDYSYTTKQPPKNGTGFPDQEETHSVREEEFMKIWDDALNSLVSK</sequence>
<dbReference type="Pfam" id="PF18426">
    <property type="entry name" value="Tli4_C"/>
    <property type="match status" value="1"/>
</dbReference>
<evidence type="ECO:0000256" key="1">
    <source>
        <dbReference type="SAM" id="MobiDB-lite"/>
    </source>
</evidence>
<dbReference type="InterPro" id="IPR041290">
    <property type="entry name" value="Tli4_C"/>
</dbReference>
<organism evidence="3 4">
    <name type="scientific">Pseudomonas fulva</name>
    <dbReference type="NCBI Taxonomy" id="47880"/>
    <lineage>
        <taxon>Bacteria</taxon>
        <taxon>Pseudomonadati</taxon>
        <taxon>Pseudomonadota</taxon>
        <taxon>Gammaproteobacteria</taxon>
        <taxon>Pseudomonadales</taxon>
        <taxon>Pseudomonadaceae</taxon>
        <taxon>Pseudomonas</taxon>
    </lineage>
</organism>
<evidence type="ECO:0000313" key="3">
    <source>
        <dbReference type="EMBL" id="QPH47035.1"/>
    </source>
</evidence>
<dbReference type="RefSeq" id="WP_196109902.1">
    <property type="nucleotide sequence ID" value="NZ_CP064943.1"/>
</dbReference>
<feature type="domain" description="Tle cognate immunity protein 4 C-terminal" evidence="2">
    <location>
        <begin position="152"/>
        <end position="317"/>
    </location>
</feature>
<feature type="region of interest" description="Disordered" evidence="1">
    <location>
        <begin position="282"/>
        <end position="301"/>
    </location>
</feature>
<reference evidence="3 4" key="1">
    <citation type="submission" date="2020-11" db="EMBL/GenBank/DDBJ databases">
        <title>Pseudomonas fulva producing VIM-24.</title>
        <authorList>
            <person name="Liu S."/>
        </authorList>
    </citation>
    <scope>NUCLEOTIDE SEQUENCE [LARGE SCALE GENOMIC DNA]</scope>
    <source>
        <strain evidence="3 4">ZDHY414</strain>
    </source>
</reference>
<dbReference type="EMBL" id="CP064946">
    <property type="protein sequence ID" value="QPH47035.1"/>
    <property type="molecule type" value="Genomic_DNA"/>
</dbReference>
<proteinExistence type="predicted"/>
<accession>A0A7S9L3T1</accession>
<dbReference type="AlphaFoldDB" id="A0A7S9L3T1"/>